<dbReference type="PROSITE" id="PS51732">
    <property type="entry name" value="ASN_GLN_ASE_3"/>
    <property type="match status" value="1"/>
</dbReference>
<dbReference type="PANTHER" id="PTHR11707">
    <property type="entry name" value="L-ASPARAGINASE"/>
    <property type="match status" value="1"/>
</dbReference>
<dbReference type="InterPro" id="IPR040919">
    <property type="entry name" value="Asparaginase_C"/>
</dbReference>
<dbReference type="PROSITE" id="PS50297">
    <property type="entry name" value="ANK_REP_REGION"/>
    <property type="match status" value="1"/>
</dbReference>
<evidence type="ECO:0000313" key="8">
    <source>
        <dbReference type="EMBL" id="KAF6027473.1"/>
    </source>
</evidence>
<dbReference type="Proteomes" id="UP000593567">
    <property type="component" value="Unassembled WGS sequence"/>
</dbReference>
<dbReference type="SMART" id="SM00248">
    <property type="entry name" value="ANK"/>
    <property type="match status" value="2"/>
</dbReference>
<dbReference type="Gene3D" id="3.40.50.40">
    <property type="match status" value="1"/>
</dbReference>
<dbReference type="InterPro" id="IPR036152">
    <property type="entry name" value="Asp/glu_Ase-like_sf"/>
</dbReference>
<dbReference type="InterPro" id="IPR006034">
    <property type="entry name" value="Asparaginase/glutaminase-like"/>
</dbReference>
<evidence type="ECO:0000256" key="3">
    <source>
        <dbReference type="PROSITE-ProRule" id="PRU00023"/>
    </source>
</evidence>
<dbReference type="AlphaFoldDB" id="A0A7J7JNL3"/>
<dbReference type="Gene3D" id="3.40.50.1170">
    <property type="entry name" value="L-asparaginase, N-terminal domain"/>
    <property type="match status" value="1"/>
</dbReference>
<dbReference type="PRINTS" id="PR00139">
    <property type="entry name" value="ASNGLNASE"/>
</dbReference>
<dbReference type="InterPro" id="IPR020827">
    <property type="entry name" value="Asparaginase/glutaminase_AS1"/>
</dbReference>
<dbReference type="SUPFAM" id="SSF48403">
    <property type="entry name" value="Ankyrin repeat"/>
    <property type="match status" value="1"/>
</dbReference>
<keyword evidence="9" id="KW-1185">Reference proteome</keyword>
<dbReference type="OrthoDB" id="542841at2759"/>
<gene>
    <name evidence="8" type="ORF">EB796_014235</name>
</gene>
<dbReference type="InterPro" id="IPR027473">
    <property type="entry name" value="L-asparaginase_C"/>
</dbReference>
<dbReference type="CDD" id="cd08963">
    <property type="entry name" value="L-asparaginase_I"/>
    <property type="match status" value="1"/>
</dbReference>
<name>A0A7J7JNL3_BUGNE</name>
<dbReference type="EMBL" id="VXIV02002088">
    <property type="protein sequence ID" value="KAF6027473.1"/>
    <property type="molecule type" value="Genomic_DNA"/>
</dbReference>
<dbReference type="Pfam" id="PF00710">
    <property type="entry name" value="Asparaginase"/>
    <property type="match status" value="1"/>
</dbReference>
<dbReference type="PIRSF" id="PIRSF001220">
    <property type="entry name" value="L-ASNase_gatD"/>
    <property type="match status" value="1"/>
</dbReference>
<evidence type="ECO:0000259" key="7">
    <source>
        <dbReference type="Pfam" id="PF17763"/>
    </source>
</evidence>
<dbReference type="GO" id="GO:0004067">
    <property type="term" value="F:asparaginase activity"/>
    <property type="evidence" value="ECO:0007669"/>
    <property type="project" value="UniProtKB-UniRule"/>
</dbReference>
<feature type="repeat" description="ANK" evidence="3">
    <location>
        <begin position="419"/>
        <end position="451"/>
    </location>
</feature>
<dbReference type="PANTHER" id="PTHR11707:SF28">
    <property type="entry name" value="60 KDA LYSOPHOSPHOLIPASE"/>
    <property type="match status" value="1"/>
</dbReference>
<reference evidence="8" key="1">
    <citation type="submission" date="2020-06" db="EMBL/GenBank/DDBJ databases">
        <title>Draft genome of Bugula neritina, a colonial animal packing powerful symbionts and potential medicines.</title>
        <authorList>
            <person name="Rayko M."/>
        </authorList>
    </citation>
    <scope>NUCLEOTIDE SEQUENCE [LARGE SCALE GENOMIC DNA]</scope>
    <source>
        <strain evidence="8">Kwan_BN1</strain>
    </source>
</reference>
<organism evidence="8 9">
    <name type="scientific">Bugula neritina</name>
    <name type="common">Brown bryozoan</name>
    <name type="synonym">Sertularia neritina</name>
    <dbReference type="NCBI Taxonomy" id="10212"/>
    <lineage>
        <taxon>Eukaryota</taxon>
        <taxon>Metazoa</taxon>
        <taxon>Spiralia</taxon>
        <taxon>Lophotrochozoa</taxon>
        <taxon>Bryozoa</taxon>
        <taxon>Gymnolaemata</taxon>
        <taxon>Cheilostomatida</taxon>
        <taxon>Flustrina</taxon>
        <taxon>Buguloidea</taxon>
        <taxon>Bugulidae</taxon>
        <taxon>Bugula</taxon>
    </lineage>
</organism>
<dbReference type="InterPro" id="IPR036770">
    <property type="entry name" value="Ankyrin_rpt-contain_sf"/>
</dbReference>
<dbReference type="SMART" id="SM00870">
    <property type="entry name" value="Asparaginase"/>
    <property type="match status" value="1"/>
</dbReference>
<keyword evidence="2" id="KW-0378">Hydrolase</keyword>
<dbReference type="InterPro" id="IPR027474">
    <property type="entry name" value="L-asparaginase_N"/>
</dbReference>
<evidence type="ECO:0000313" key="9">
    <source>
        <dbReference type="Proteomes" id="UP000593567"/>
    </source>
</evidence>
<feature type="domain" description="L-asparaginase N-terminal" evidence="6">
    <location>
        <begin position="32"/>
        <end position="236"/>
    </location>
</feature>
<accession>A0A7J7JNL3</accession>
<dbReference type="InterPro" id="IPR041725">
    <property type="entry name" value="L-asparaginase_I"/>
</dbReference>
<dbReference type="PROSITE" id="PS00144">
    <property type="entry name" value="ASN_GLN_ASE_1"/>
    <property type="match status" value="1"/>
</dbReference>
<dbReference type="FunFam" id="3.40.50.40:FF:000001">
    <property type="entry name" value="L-asparaginase 1"/>
    <property type="match status" value="1"/>
</dbReference>
<dbReference type="Pfam" id="PF17763">
    <property type="entry name" value="Asparaginase_C"/>
    <property type="match status" value="1"/>
</dbReference>
<dbReference type="EC" id="3.5.1.1" evidence="1"/>
<dbReference type="GO" id="GO:0006528">
    <property type="term" value="P:asparagine metabolic process"/>
    <property type="evidence" value="ECO:0007669"/>
    <property type="project" value="UniProtKB-ARBA"/>
</dbReference>
<dbReference type="Pfam" id="PF12796">
    <property type="entry name" value="Ank_2"/>
    <property type="match status" value="1"/>
</dbReference>
<evidence type="ECO:0000256" key="5">
    <source>
        <dbReference type="PROSITE-ProRule" id="PRU10100"/>
    </source>
</evidence>
<dbReference type="InterPro" id="IPR037152">
    <property type="entry name" value="L-asparaginase_N_sf"/>
</dbReference>
<feature type="active site" evidence="5">
    <location>
        <position position="134"/>
    </location>
</feature>
<dbReference type="PROSITE" id="PS00917">
    <property type="entry name" value="ASN_GLN_ASE_2"/>
    <property type="match status" value="1"/>
</dbReference>
<evidence type="ECO:0000256" key="1">
    <source>
        <dbReference type="ARBA" id="ARBA00012920"/>
    </source>
</evidence>
<evidence type="ECO:0000259" key="6">
    <source>
        <dbReference type="Pfam" id="PF00710"/>
    </source>
</evidence>
<proteinExistence type="predicted"/>
<dbReference type="InterPro" id="IPR027475">
    <property type="entry name" value="Asparaginase/glutaminase_AS2"/>
</dbReference>
<keyword evidence="3" id="KW-0040">ANK repeat</keyword>
<evidence type="ECO:0000256" key="4">
    <source>
        <dbReference type="PROSITE-ProRule" id="PRU10099"/>
    </source>
</evidence>
<dbReference type="InterPro" id="IPR002110">
    <property type="entry name" value="Ankyrin_rpt"/>
</dbReference>
<protein>
    <recommendedName>
        <fullName evidence="1">asparaginase</fullName>
        <ecNumber evidence="1">3.5.1.1</ecNumber>
    </recommendedName>
</protein>
<dbReference type="SUPFAM" id="SSF53774">
    <property type="entry name" value="Glutaminase/Asparaginase"/>
    <property type="match status" value="1"/>
</dbReference>
<sequence length="609" mass="67825">MSYNYRRTVNTRHHHLPLEGNTQSLVENEFGNVLVIYTGGTIGMKLNKQGVYSNDKDLLYHFLETMPMFNDLAYAAKRHQMDCDPPFFKQFTYPPLFMPVVGSADPKHITYILYEYQQLKFYKKFDAFVILHGTDTMCYTAAALSFILEELGKPVIITGSCIPIYETRSDGQDNLLGALIMAASFNIPEVCVFFNNHLFRGNRTRKVSADTLDAFDSPNFPALGKLEMLVTVYWDLIQKPSTVKPFNVHTMLSQNVAVLRVFPNLSAAVVRAFLQDPIQGIVMQCYGAGNFPDENLELLSVLQEACDRGIIVVNTTQCRRGTVSISYAGAKSLLDVGVVAGYDMTSEAALAKLSYVLTKPWTLQEKKEFMSRNIRGELTVSDDILKDQHLTDGLTALGLDFTMVGKAVKPGAVLDKNYEGRTALHLAVREGNLATIQYLIKQGALVHSKDIWGRQPLLDAVYVRRFDVIELLRKSGAHLTLHPQKLAMELNEAVWEGDLELIKAFWIAGASFNAVINWKMECVEYILQHAGNPLLTDDAGRTVQQLTVNTRIISLLESAVAAARWTKGKAAIHVEDSPAASVEETAEGNQLMVSLNGNGVKVNTEILRD</sequence>
<feature type="active site" evidence="4">
    <location>
        <position position="41"/>
    </location>
</feature>
<evidence type="ECO:0000256" key="2">
    <source>
        <dbReference type="ARBA" id="ARBA00022801"/>
    </source>
</evidence>
<dbReference type="PIRSF" id="PIRSF500176">
    <property type="entry name" value="L_ASNase"/>
    <property type="match status" value="1"/>
</dbReference>
<dbReference type="Gene3D" id="1.25.40.20">
    <property type="entry name" value="Ankyrin repeat-containing domain"/>
    <property type="match status" value="1"/>
</dbReference>
<feature type="domain" description="Asparaginase/glutaminase C-terminal" evidence="7">
    <location>
        <begin position="255"/>
        <end position="370"/>
    </location>
</feature>
<dbReference type="PROSITE" id="PS50088">
    <property type="entry name" value="ANK_REPEAT"/>
    <property type="match status" value="1"/>
</dbReference>
<comment type="caution">
    <text evidence="8">The sequence shown here is derived from an EMBL/GenBank/DDBJ whole genome shotgun (WGS) entry which is preliminary data.</text>
</comment>
<dbReference type="SFLD" id="SFLDS00057">
    <property type="entry name" value="Glutaminase/Asparaginase"/>
    <property type="match status" value="1"/>
</dbReference>